<comment type="caution">
    <text evidence="1">The sequence shown here is derived from an EMBL/GenBank/DDBJ whole genome shotgun (WGS) entry which is preliminary data.</text>
</comment>
<name>S7WT19_9BACT</name>
<sequence>MGVYFLAQCQAVIDCLQLIQNDLPYHKWLIRMNAQILLF</sequence>
<dbReference type="Proteomes" id="UP000014974">
    <property type="component" value="Unassembled WGS sequence"/>
</dbReference>
<evidence type="ECO:0000313" key="1">
    <source>
        <dbReference type="EMBL" id="EPR69909.1"/>
    </source>
</evidence>
<proteinExistence type="predicted"/>
<accession>S7WT19</accession>
<organism evidence="1 2">
    <name type="scientific">Cyclobacterium qasimii M12-11B</name>
    <dbReference type="NCBI Taxonomy" id="641524"/>
    <lineage>
        <taxon>Bacteria</taxon>
        <taxon>Pseudomonadati</taxon>
        <taxon>Bacteroidota</taxon>
        <taxon>Cytophagia</taxon>
        <taxon>Cytophagales</taxon>
        <taxon>Cyclobacteriaceae</taxon>
        <taxon>Cyclobacterium</taxon>
    </lineage>
</organism>
<gene>
    <name evidence="1" type="ORF">ADICYQ_1105</name>
</gene>
<protein>
    <submittedName>
        <fullName evidence="1">Uncharacterized protein</fullName>
    </submittedName>
</protein>
<dbReference type="EMBL" id="ATNM01000052">
    <property type="protein sequence ID" value="EPR69909.1"/>
    <property type="molecule type" value="Genomic_DNA"/>
</dbReference>
<reference evidence="1 2" key="1">
    <citation type="journal article" date="2013" name="Genome Announc.">
        <title>Draft Genome Sequence of Cyclobacterium qasimii Strain M12-11BT, Isolated from Arctic Marine Sediment.</title>
        <authorList>
            <person name="Shivaji S."/>
            <person name="Ara S."/>
            <person name="Singh A."/>
            <person name="Kumar Pinnaka A."/>
        </authorList>
    </citation>
    <scope>NUCLEOTIDE SEQUENCE [LARGE SCALE GENOMIC DNA]</scope>
    <source>
        <strain evidence="1 2">M12-11B</strain>
    </source>
</reference>
<dbReference type="AlphaFoldDB" id="S7WT19"/>
<evidence type="ECO:0000313" key="2">
    <source>
        <dbReference type="Proteomes" id="UP000014974"/>
    </source>
</evidence>